<evidence type="ECO:0000313" key="2">
    <source>
        <dbReference type="EMBL" id="MBS4191789.1"/>
    </source>
</evidence>
<protein>
    <recommendedName>
        <fullName evidence="4">Lipoprotein</fullName>
    </recommendedName>
</protein>
<dbReference type="RefSeq" id="WP_213103196.1">
    <property type="nucleotide sequence ID" value="NZ_JAGYPM010000003.1"/>
</dbReference>
<reference evidence="2 3" key="1">
    <citation type="submission" date="2021-05" db="EMBL/GenBank/DDBJ databases">
        <title>Novel Bacillus species.</title>
        <authorList>
            <person name="Liu G."/>
        </authorList>
    </citation>
    <scope>NUCLEOTIDE SEQUENCE [LARGE SCALE GENOMIC DNA]</scope>
    <source>
        <strain evidence="2 3">FJAT-49705</strain>
    </source>
</reference>
<evidence type="ECO:0000313" key="3">
    <source>
        <dbReference type="Proteomes" id="UP000681027"/>
    </source>
</evidence>
<dbReference type="InterPro" id="IPR046720">
    <property type="entry name" value="DUF6612"/>
</dbReference>
<gene>
    <name evidence="2" type="ORF">KHA94_16490</name>
</gene>
<proteinExistence type="predicted"/>
<name>A0ABS5NWH2_9BACI</name>
<dbReference type="Proteomes" id="UP000681027">
    <property type="component" value="Unassembled WGS sequence"/>
</dbReference>
<dbReference type="EMBL" id="JAGYPM010000003">
    <property type="protein sequence ID" value="MBS4191789.1"/>
    <property type="molecule type" value="Genomic_DNA"/>
</dbReference>
<evidence type="ECO:0008006" key="4">
    <source>
        <dbReference type="Google" id="ProtNLM"/>
    </source>
</evidence>
<accession>A0ABS5NWH2</accession>
<feature type="chain" id="PRO_5047330301" description="Lipoprotein" evidence="1">
    <location>
        <begin position="25"/>
        <end position="288"/>
    </location>
</feature>
<feature type="signal peptide" evidence="1">
    <location>
        <begin position="1"/>
        <end position="24"/>
    </location>
</feature>
<keyword evidence="3" id="KW-1185">Reference proteome</keyword>
<sequence>MKKTLSILTGFFLIFMLAACNQTAQPVNEPAKNDGKTEKQSELTLEEVFKKSTEASSNLKSFSVKMDMEQDMSSDQEELNMKTQSVIDMKVVTEPMAFHQKMNMKLDGESYETESYFSEDGMFFYEPTGQQWMKFTQDMTDAFLQMSGQQQANPGEELQKLQKFADDFTFEQDSKNYILKLNASGEKFSEFIKEMATKALPPELAGDEEALNEVLKNMKINKVNYEFLINKETFYPDAVNVNMEMEMTAEGQTMVMKQKVNGQYSDHNKVDKITVPQEIIDSAVEMEM</sequence>
<dbReference type="Pfam" id="PF20316">
    <property type="entry name" value="DUF6612"/>
    <property type="match status" value="1"/>
</dbReference>
<evidence type="ECO:0000256" key="1">
    <source>
        <dbReference type="SAM" id="SignalP"/>
    </source>
</evidence>
<comment type="caution">
    <text evidence="2">The sequence shown here is derived from an EMBL/GenBank/DDBJ whole genome shotgun (WGS) entry which is preliminary data.</text>
</comment>
<dbReference type="PROSITE" id="PS51257">
    <property type="entry name" value="PROKAR_LIPOPROTEIN"/>
    <property type="match status" value="1"/>
</dbReference>
<keyword evidence="1" id="KW-0732">Signal</keyword>
<dbReference type="Gene3D" id="2.50.20.20">
    <property type="match status" value="1"/>
</dbReference>
<organism evidence="2 3">
    <name type="scientific">Cytobacillus citreus</name>
    <dbReference type="NCBI Taxonomy" id="2833586"/>
    <lineage>
        <taxon>Bacteria</taxon>
        <taxon>Bacillati</taxon>
        <taxon>Bacillota</taxon>
        <taxon>Bacilli</taxon>
        <taxon>Bacillales</taxon>
        <taxon>Bacillaceae</taxon>
        <taxon>Cytobacillus</taxon>
    </lineage>
</organism>